<dbReference type="Gene3D" id="3.30.457.10">
    <property type="entry name" value="Copper amine oxidase-like, N-terminal domain"/>
    <property type="match status" value="1"/>
</dbReference>
<proteinExistence type="predicted"/>
<dbReference type="PANTHER" id="PTHR30404">
    <property type="entry name" value="N-ACETYLMURAMOYL-L-ALANINE AMIDASE"/>
    <property type="match status" value="1"/>
</dbReference>
<keyword evidence="5" id="KW-1185">Reference proteome</keyword>
<dbReference type="SMART" id="SM00646">
    <property type="entry name" value="Ami_3"/>
    <property type="match status" value="1"/>
</dbReference>
<evidence type="ECO:0000259" key="3">
    <source>
        <dbReference type="SMART" id="SM00646"/>
    </source>
</evidence>
<comment type="caution">
    <text evidence="4">The sequence shown here is derived from an EMBL/GenBank/DDBJ whole genome shotgun (WGS) entry which is preliminary data.</text>
</comment>
<evidence type="ECO:0000313" key="5">
    <source>
        <dbReference type="Proteomes" id="UP001595916"/>
    </source>
</evidence>
<dbReference type="PANTHER" id="PTHR30404:SF0">
    <property type="entry name" value="N-ACETYLMURAMOYL-L-ALANINE AMIDASE AMIC"/>
    <property type="match status" value="1"/>
</dbReference>
<dbReference type="InterPro" id="IPR050695">
    <property type="entry name" value="N-acetylmuramoyl_amidase_3"/>
</dbReference>
<dbReference type="Gene3D" id="3.40.630.40">
    <property type="entry name" value="Zn-dependent exopeptidases"/>
    <property type="match status" value="1"/>
</dbReference>
<gene>
    <name evidence="4" type="ORF">ACFO4R_04960</name>
</gene>
<dbReference type="GO" id="GO:0008745">
    <property type="term" value="F:N-acetylmuramoyl-L-alanine amidase activity"/>
    <property type="evidence" value="ECO:0007669"/>
    <property type="project" value="UniProtKB-EC"/>
</dbReference>
<feature type="region of interest" description="Disordered" evidence="2">
    <location>
        <begin position="130"/>
        <end position="187"/>
    </location>
</feature>
<dbReference type="InterPro" id="IPR012854">
    <property type="entry name" value="Cu_amine_oxidase-like_N"/>
</dbReference>
<evidence type="ECO:0000256" key="1">
    <source>
        <dbReference type="ARBA" id="ARBA00022801"/>
    </source>
</evidence>
<dbReference type="SUPFAM" id="SSF53187">
    <property type="entry name" value="Zn-dependent exopeptidases"/>
    <property type="match status" value="1"/>
</dbReference>
<dbReference type="EC" id="3.5.1.28" evidence="4"/>
<accession>A0ABV9QL19</accession>
<evidence type="ECO:0000313" key="4">
    <source>
        <dbReference type="EMBL" id="MFC4804427.1"/>
    </source>
</evidence>
<dbReference type="RefSeq" id="WP_379787933.1">
    <property type="nucleotide sequence ID" value="NZ_JBHSHL010000014.1"/>
</dbReference>
<feature type="compositionally biased region" description="Low complexity" evidence="2">
    <location>
        <begin position="177"/>
        <end position="187"/>
    </location>
</feature>
<organism evidence="4 5">
    <name type="scientific">Filifactor villosus</name>
    <dbReference type="NCBI Taxonomy" id="29374"/>
    <lineage>
        <taxon>Bacteria</taxon>
        <taxon>Bacillati</taxon>
        <taxon>Bacillota</taxon>
        <taxon>Clostridia</taxon>
        <taxon>Peptostreptococcales</taxon>
        <taxon>Filifactoraceae</taxon>
        <taxon>Filifactor</taxon>
    </lineage>
</organism>
<protein>
    <submittedName>
        <fullName evidence="4">N-acetylmuramoyl-L-alanine amidase</fullName>
        <ecNumber evidence="4">3.5.1.28</ecNumber>
    </submittedName>
</protein>
<feature type="compositionally biased region" description="Basic and acidic residues" evidence="2">
    <location>
        <begin position="144"/>
        <end position="153"/>
    </location>
</feature>
<evidence type="ECO:0000256" key="2">
    <source>
        <dbReference type="SAM" id="MobiDB-lite"/>
    </source>
</evidence>
<dbReference type="Pfam" id="PF01520">
    <property type="entry name" value="Amidase_3"/>
    <property type="match status" value="1"/>
</dbReference>
<dbReference type="CDD" id="cd02696">
    <property type="entry name" value="MurNAc-LAA"/>
    <property type="match status" value="1"/>
</dbReference>
<sequence>MSKNNLYMNDRKITSNYISPLNIDNRVYIAVQDLEQLNNSEVKWDKKNQTINIKKDGKHIKMKKGNSFYHLNGKKVNLAKGTKVQIVNSRSMIPLSFAISEFKMEYRYDSSSKTLYLKDDRELPDYESKTIVENPGEVIQPHDNSIDTGKESAETATMPESEGEASSSLDTREVMQSSVVENSSDNVVSAKDNSMIDTREVGKEPTVEFSPIENVSKTVSETPQAVGQVVPVLNTRAVMVKSWKDGTRETVQLDLSESFRYEVAINPDHIIVVLPKVETSYNLQELRTISFFQDMVVRDVETANQTVFTIYLNPSVPKNLLKVDKSNRTISFVYEKTAITQSSISYKKDRSHSVVKIPLMQSSSQVRVLDRGRGIDVTIPKELAVLNEGRVSADSSDRMLEYYEVTSSDTGYHLTFSFKDRVNYRVLDDGTGGSLELRFDKKNHSPGKVVIDPGHGGKDSGAVKNGYKEKELNMDISRYLIADLQAYGYEVITTRTDDSYPTLDDRAILANNVDADLFISVHNNSAEKKTEIKGIETYYSPGAEDSKKFADLVHRNLIQSTGATDRKVKSRKFLVIRKTNMPAVLLELGFMTNKEEVAQLADPNYQKILSQAIARSVDEYFKN</sequence>
<reference evidence="5" key="1">
    <citation type="journal article" date="2019" name="Int. J. Syst. Evol. Microbiol.">
        <title>The Global Catalogue of Microorganisms (GCM) 10K type strain sequencing project: providing services to taxonomists for standard genome sequencing and annotation.</title>
        <authorList>
            <consortium name="The Broad Institute Genomics Platform"/>
            <consortium name="The Broad Institute Genome Sequencing Center for Infectious Disease"/>
            <person name="Wu L."/>
            <person name="Ma J."/>
        </authorList>
    </citation>
    <scope>NUCLEOTIDE SEQUENCE [LARGE SCALE GENOMIC DNA]</scope>
    <source>
        <strain evidence="5">CCUG 46385</strain>
    </source>
</reference>
<name>A0ABV9QL19_9FIRM</name>
<dbReference type="EMBL" id="JBHSHL010000014">
    <property type="protein sequence ID" value="MFC4804427.1"/>
    <property type="molecule type" value="Genomic_DNA"/>
</dbReference>
<keyword evidence="1 4" id="KW-0378">Hydrolase</keyword>
<dbReference type="Pfam" id="PF07833">
    <property type="entry name" value="Cu_amine_oxidN1"/>
    <property type="match status" value="1"/>
</dbReference>
<dbReference type="SUPFAM" id="SSF55383">
    <property type="entry name" value="Copper amine oxidase, domain N"/>
    <property type="match status" value="1"/>
</dbReference>
<dbReference type="Proteomes" id="UP001595916">
    <property type="component" value="Unassembled WGS sequence"/>
</dbReference>
<dbReference type="InterPro" id="IPR002508">
    <property type="entry name" value="MurNAc-LAA_cat"/>
</dbReference>
<dbReference type="InterPro" id="IPR036582">
    <property type="entry name" value="Mao_N_sf"/>
</dbReference>
<feature type="domain" description="MurNAc-LAA" evidence="3">
    <location>
        <begin position="507"/>
        <end position="618"/>
    </location>
</feature>